<evidence type="ECO:0000256" key="3">
    <source>
        <dbReference type="ARBA" id="ARBA00004613"/>
    </source>
</evidence>
<protein>
    <recommendedName>
        <fullName evidence="18">CFEM domain-containing protein</fullName>
    </recommendedName>
</protein>
<organism evidence="19 20">
    <name type="scientific">Colletotrichum navitas</name>
    <dbReference type="NCBI Taxonomy" id="681940"/>
    <lineage>
        <taxon>Eukaryota</taxon>
        <taxon>Fungi</taxon>
        <taxon>Dikarya</taxon>
        <taxon>Ascomycota</taxon>
        <taxon>Pezizomycotina</taxon>
        <taxon>Sordariomycetes</taxon>
        <taxon>Hypocreomycetidae</taxon>
        <taxon>Glomerellales</taxon>
        <taxon>Glomerellaceae</taxon>
        <taxon>Colletotrichum</taxon>
        <taxon>Colletotrichum graminicola species complex</taxon>
    </lineage>
</organism>
<feature type="compositionally biased region" description="Polar residues" evidence="15">
    <location>
        <begin position="370"/>
        <end position="389"/>
    </location>
</feature>
<feature type="disulfide bond" evidence="14">
    <location>
        <begin position="42"/>
        <end position="49"/>
    </location>
</feature>
<feature type="transmembrane region" description="Helical" evidence="16">
    <location>
        <begin position="216"/>
        <end position="240"/>
    </location>
</feature>
<evidence type="ECO:0000256" key="15">
    <source>
        <dbReference type="SAM" id="MobiDB-lite"/>
    </source>
</evidence>
<feature type="transmembrane region" description="Helical" evidence="16">
    <location>
        <begin position="97"/>
        <end position="117"/>
    </location>
</feature>
<dbReference type="InterPro" id="IPR052337">
    <property type="entry name" value="SAT4-like"/>
</dbReference>
<dbReference type="PANTHER" id="PTHR33048:SF143">
    <property type="entry name" value="EXTRACELLULAR MEMBRANE PROTEIN CFEM DOMAIN-CONTAINING PROTEIN-RELATED"/>
    <property type="match status" value="1"/>
</dbReference>
<feature type="transmembrane region" description="Helical" evidence="16">
    <location>
        <begin position="290"/>
        <end position="309"/>
    </location>
</feature>
<dbReference type="Pfam" id="PF05730">
    <property type="entry name" value="CFEM"/>
    <property type="match status" value="1"/>
</dbReference>
<evidence type="ECO:0000256" key="14">
    <source>
        <dbReference type="PROSITE-ProRule" id="PRU01356"/>
    </source>
</evidence>
<evidence type="ECO:0000256" key="12">
    <source>
        <dbReference type="ARBA" id="ARBA00023288"/>
    </source>
</evidence>
<name>A0AAD8PS85_9PEZI</name>
<evidence type="ECO:0000256" key="1">
    <source>
        <dbReference type="ARBA" id="ARBA00004141"/>
    </source>
</evidence>
<feature type="disulfide bond" evidence="14">
    <location>
        <begin position="51"/>
        <end position="84"/>
    </location>
</feature>
<evidence type="ECO:0000256" key="8">
    <source>
        <dbReference type="ARBA" id="ARBA00022729"/>
    </source>
</evidence>
<feature type="disulfide bond" evidence="14">
    <location>
        <begin position="28"/>
        <end position="68"/>
    </location>
</feature>
<keyword evidence="9 16" id="KW-1133">Transmembrane helix</keyword>
<keyword evidence="12" id="KW-0449">Lipoprotein</keyword>
<dbReference type="InterPro" id="IPR008427">
    <property type="entry name" value="Extracellular_membr_CFEM_dom"/>
</dbReference>
<keyword evidence="10 16" id="KW-0472">Membrane</keyword>
<dbReference type="AlphaFoldDB" id="A0AAD8PS85"/>
<dbReference type="EMBL" id="JAHLJV010000062">
    <property type="protein sequence ID" value="KAK1579730.1"/>
    <property type="molecule type" value="Genomic_DNA"/>
</dbReference>
<evidence type="ECO:0000259" key="18">
    <source>
        <dbReference type="PROSITE" id="PS52012"/>
    </source>
</evidence>
<feature type="transmembrane region" description="Helical" evidence="16">
    <location>
        <begin position="169"/>
        <end position="196"/>
    </location>
</feature>
<dbReference type="PANTHER" id="PTHR33048">
    <property type="entry name" value="PTH11-LIKE INTEGRAL MEMBRANE PROTEIN (AFU_ORTHOLOGUE AFUA_5G11245)"/>
    <property type="match status" value="1"/>
</dbReference>
<evidence type="ECO:0000256" key="16">
    <source>
        <dbReference type="SAM" id="Phobius"/>
    </source>
</evidence>
<evidence type="ECO:0000313" key="20">
    <source>
        <dbReference type="Proteomes" id="UP001230504"/>
    </source>
</evidence>
<comment type="similarity">
    <text evidence="4">Belongs to the RBT5 family.</text>
</comment>
<evidence type="ECO:0000256" key="10">
    <source>
        <dbReference type="ARBA" id="ARBA00023136"/>
    </source>
</evidence>
<dbReference type="GO" id="GO:0005576">
    <property type="term" value="C:extracellular region"/>
    <property type="evidence" value="ECO:0007669"/>
    <property type="project" value="UniProtKB-SubCell"/>
</dbReference>
<feature type="domain" description="CFEM" evidence="18">
    <location>
        <begin position="1"/>
        <end position="111"/>
    </location>
</feature>
<dbReference type="PROSITE" id="PS52012">
    <property type="entry name" value="CFEM"/>
    <property type="match status" value="1"/>
</dbReference>
<evidence type="ECO:0000256" key="17">
    <source>
        <dbReference type="SAM" id="SignalP"/>
    </source>
</evidence>
<keyword evidence="7 16" id="KW-0812">Transmembrane</keyword>
<keyword evidence="5" id="KW-0964">Secreted</keyword>
<keyword evidence="6" id="KW-0325">Glycoprotein</keyword>
<feature type="transmembrane region" description="Helical" evidence="16">
    <location>
        <begin position="260"/>
        <end position="278"/>
    </location>
</feature>
<dbReference type="RefSeq" id="XP_060410833.1">
    <property type="nucleotide sequence ID" value="XM_060561959.1"/>
</dbReference>
<evidence type="ECO:0000256" key="11">
    <source>
        <dbReference type="ARBA" id="ARBA00023157"/>
    </source>
</evidence>
<evidence type="ECO:0000256" key="6">
    <source>
        <dbReference type="ARBA" id="ARBA00022622"/>
    </source>
</evidence>
<evidence type="ECO:0000256" key="2">
    <source>
        <dbReference type="ARBA" id="ARBA00004589"/>
    </source>
</evidence>
<sequence length="389" mass="43155">MRPASLLTLLPSLLSVGLAQEGGGYPPCALRCILQALPQTTCTATNQTCLCQDSTLSRLVEPCISAGCTIKEALVTANTTSKSCDSSEVDESPRVKLASLSLLTIPPTISVILRMIVKIRRWSAWGADDATIVPAYVLMLAFIPINIFFVRTGAGINLWTLSFDQIDGFFLIGYISQAIYYASLALIKTSILFMLLRIFPGDGIRLTLWGTQAVNLIVCLVCVFTVLFQCQPLSLAWQFWAQDRPGYCLRQLDLALSHGVINVALDVWMLILPITQIWRLNMKLRQKLGVMSMFCMGVFLTFASAYRLYALIVYTYNSKNITVDSSPTTIWTEIEVCVGVFTACVPSMRQFYERMIREIFGSKRELRTPPRSQGGKSFTGTDITTKVGL</sequence>
<keyword evidence="6" id="KW-0336">GPI-anchor</keyword>
<comment type="caution">
    <text evidence="19">The sequence shown here is derived from an EMBL/GenBank/DDBJ whole genome shotgun (WGS) entry which is preliminary data.</text>
</comment>
<evidence type="ECO:0000313" key="19">
    <source>
        <dbReference type="EMBL" id="KAK1579730.1"/>
    </source>
</evidence>
<feature type="transmembrane region" description="Helical" evidence="16">
    <location>
        <begin position="129"/>
        <end position="149"/>
    </location>
</feature>
<dbReference type="InterPro" id="IPR049326">
    <property type="entry name" value="Rhodopsin_dom_fungi"/>
</dbReference>
<dbReference type="Pfam" id="PF20684">
    <property type="entry name" value="Fung_rhodopsin"/>
    <property type="match status" value="1"/>
</dbReference>
<evidence type="ECO:0000256" key="13">
    <source>
        <dbReference type="ARBA" id="ARBA00038359"/>
    </source>
</evidence>
<dbReference type="SMART" id="SM00747">
    <property type="entry name" value="CFEM"/>
    <property type="match status" value="1"/>
</dbReference>
<comment type="caution">
    <text evidence="14">Lacks conserved residue(s) required for the propagation of feature annotation.</text>
</comment>
<keyword evidence="20" id="KW-1185">Reference proteome</keyword>
<dbReference type="Proteomes" id="UP001230504">
    <property type="component" value="Unassembled WGS sequence"/>
</dbReference>
<dbReference type="GO" id="GO:0098552">
    <property type="term" value="C:side of membrane"/>
    <property type="evidence" value="ECO:0007669"/>
    <property type="project" value="UniProtKB-KW"/>
</dbReference>
<keyword evidence="8 17" id="KW-0732">Signal</keyword>
<evidence type="ECO:0000256" key="7">
    <source>
        <dbReference type="ARBA" id="ARBA00022692"/>
    </source>
</evidence>
<proteinExistence type="inferred from homology"/>
<feature type="region of interest" description="Disordered" evidence="15">
    <location>
        <begin position="366"/>
        <end position="389"/>
    </location>
</feature>
<accession>A0AAD8PS85</accession>
<gene>
    <name evidence="19" type="ORF">LY79DRAFT_613089</name>
</gene>
<comment type="similarity">
    <text evidence="13">Belongs to the SAT4 family.</text>
</comment>
<comment type="subcellular location">
    <subcellularLocation>
        <location evidence="2">Membrane</location>
        <topology evidence="2">Lipid-anchor</topology>
        <topology evidence="2">GPI-anchor</topology>
    </subcellularLocation>
    <subcellularLocation>
        <location evidence="1">Membrane</location>
        <topology evidence="1">Multi-pass membrane protein</topology>
    </subcellularLocation>
    <subcellularLocation>
        <location evidence="3">Secreted</location>
    </subcellularLocation>
</comment>
<evidence type="ECO:0000256" key="4">
    <source>
        <dbReference type="ARBA" id="ARBA00010031"/>
    </source>
</evidence>
<feature type="chain" id="PRO_5042060064" description="CFEM domain-containing protein" evidence="17">
    <location>
        <begin position="20"/>
        <end position="389"/>
    </location>
</feature>
<keyword evidence="11 14" id="KW-1015">Disulfide bond</keyword>
<evidence type="ECO:0000256" key="9">
    <source>
        <dbReference type="ARBA" id="ARBA00022989"/>
    </source>
</evidence>
<evidence type="ECO:0000256" key="5">
    <source>
        <dbReference type="ARBA" id="ARBA00022525"/>
    </source>
</evidence>
<reference evidence="19" key="1">
    <citation type="submission" date="2021-06" db="EMBL/GenBank/DDBJ databases">
        <title>Comparative genomics, transcriptomics and evolutionary studies reveal genomic signatures of adaptation to plant cell wall in hemibiotrophic fungi.</title>
        <authorList>
            <consortium name="DOE Joint Genome Institute"/>
            <person name="Baroncelli R."/>
            <person name="Diaz J.F."/>
            <person name="Benocci T."/>
            <person name="Peng M."/>
            <person name="Battaglia E."/>
            <person name="Haridas S."/>
            <person name="Andreopoulos W."/>
            <person name="Labutti K."/>
            <person name="Pangilinan J."/>
            <person name="Floch G.L."/>
            <person name="Makela M.R."/>
            <person name="Henrissat B."/>
            <person name="Grigoriev I.V."/>
            <person name="Crouch J.A."/>
            <person name="De Vries R.P."/>
            <person name="Sukno S.A."/>
            <person name="Thon M.R."/>
        </authorList>
    </citation>
    <scope>NUCLEOTIDE SEQUENCE</scope>
    <source>
        <strain evidence="19">CBS 125086</strain>
    </source>
</reference>
<feature type="signal peptide" evidence="17">
    <location>
        <begin position="1"/>
        <end position="19"/>
    </location>
</feature>
<dbReference type="GeneID" id="85446199"/>
<feature type="disulfide bond" evidence="14">
    <location>
        <begin position="32"/>
        <end position="63"/>
    </location>
</feature>